<keyword evidence="1" id="KW-1133">Transmembrane helix</keyword>
<keyword evidence="1" id="KW-0812">Transmembrane</keyword>
<proteinExistence type="predicted"/>
<evidence type="ECO:0008006" key="4">
    <source>
        <dbReference type="Google" id="ProtNLM"/>
    </source>
</evidence>
<gene>
    <name evidence="2" type="ORF">ACFSUL_06560</name>
</gene>
<feature type="transmembrane region" description="Helical" evidence="1">
    <location>
        <begin position="21"/>
        <end position="41"/>
    </location>
</feature>
<protein>
    <recommendedName>
        <fullName evidence="4">DUF1405 domain-containing protein</fullName>
    </recommendedName>
</protein>
<comment type="caution">
    <text evidence="2">The sequence shown here is derived from an EMBL/GenBank/DDBJ whole genome shotgun (WGS) entry which is preliminary data.</text>
</comment>
<accession>A0ABW5RNY2</accession>
<sequence length="158" mass="18948">MIGLFTAIIILNFIVIKIDKVLTGNQILHIWCFTVAFQTFFDIFVEFKYGGYWYFDKEIDFLGLLSHLLIVPPVNILFLNYYPLKKPFFKRLIYIGIWVAIILVYELIALLPEPWGYFHYGWWTIVHSILLDPVLFAILIIFFRWILFLEKRALEKMM</sequence>
<organism evidence="2 3">
    <name type="scientific">Bacillus seohaeanensis</name>
    <dbReference type="NCBI Taxonomy" id="284580"/>
    <lineage>
        <taxon>Bacteria</taxon>
        <taxon>Bacillati</taxon>
        <taxon>Bacillota</taxon>
        <taxon>Bacilli</taxon>
        <taxon>Bacillales</taxon>
        <taxon>Bacillaceae</taxon>
        <taxon>Bacillus</taxon>
    </lineage>
</organism>
<evidence type="ECO:0000313" key="2">
    <source>
        <dbReference type="EMBL" id="MFD2680413.1"/>
    </source>
</evidence>
<dbReference type="RefSeq" id="WP_071411732.1">
    <property type="nucleotide sequence ID" value="NZ_JBHUMF010000015.1"/>
</dbReference>
<feature type="transmembrane region" description="Helical" evidence="1">
    <location>
        <begin position="123"/>
        <end position="148"/>
    </location>
</feature>
<reference evidence="3" key="1">
    <citation type="journal article" date="2019" name="Int. J. Syst. Evol. Microbiol.">
        <title>The Global Catalogue of Microorganisms (GCM) 10K type strain sequencing project: providing services to taxonomists for standard genome sequencing and annotation.</title>
        <authorList>
            <consortium name="The Broad Institute Genomics Platform"/>
            <consortium name="The Broad Institute Genome Sequencing Center for Infectious Disease"/>
            <person name="Wu L."/>
            <person name="Ma J."/>
        </authorList>
    </citation>
    <scope>NUCLEOTIDE SEQUENCE [LARGE SCALE GENOMIC DNA]</scope>
    <source>
        <strain evidence="3">KCTC 3913</strain>
    </source>
</reference>
<dbReference type="Proteomes" id="UP001597506">
    <property type="component" value="Unassembled WGS sequence"/>
</dbReference>
<feature type="transmembrane region" description="Helical" evidence="1">
    <location>
        <begin position="61"/>
        <end position="80"/>
    </location>
</feature>
<keyword evidence="1" id="KW-0472">Membrane</keyword>
<evidence type="ECO:0000313" key="3">
    <source>
        <dbReference type="Proteomes" id="UP001597506"/>
    </source>
</evidence>
<dbReference type="EMBL" id="JBHUMF010000015">
    <property type="protein sequence ID" value="MFD2680413.1"/>
    <property type="molecule type" value="Genomic_DNA"/>
</dbReference>
<feature type="transmembrane region" description="Helical" evidence="1">
    <location>
        <begin position="92"/>
        <end position="111"/>
    </location>
</feature>
<name>A0ABW5RNY2_9BACI</name>
<evidence type="ECO:0000256" key="1">
    <source>
        <dbReference type="SAM" id="Phobius"/>
    </source>
</evidence>
<keyword evidence="3" id="KW-1185">Reference proteome</keyword>